<keyword evidence="1" id="KW-0479">Metal-binding</keyword>
<gene>
    <name evidence="8" type="ORF">PCL_11336</name>
</gene>
<evidence type="ECO:0000256" key="4">
    <source>
        <dbReference type="ARBA" id="ARBA00023125"/>
    </source>
</evidence>
<evidence type="ECO:0000313" key="9">
    <source>
        <dbReference type="Proteomes" id="UP000245956"/>
    </source>
</evidence>
<dbReference type="GO" id="GO:0000978">
    <property type="term" value="F:RNA polymerase II cis-regulatory region sequence-specific DNA binding"/>
    <property type="evidence" value="ECO:0007669"/>
    <property type="project" value="TreeGrafter"/>
</dbReference>
<dbReference type="GO" id="GO:0008270">
    <property type="term" value="F:zinc ion binding"/>
    <property type="evidence" value="ECO:0007669"/>
    <property type="project" value="InterPro"/>
</dbReference>
<evidence type="ECO:0000259" key="7">
    <source>
        <dbReference type="PROSITE" id="PS50048"/>
    </source>
</evidence>
<dbReference type="InterPro" id="IPR051430">
    <property type="entry name" value="Fungal_TF_Env_Response"/>
</dbReference>
<evidence type="ECO:0000256" key="2">
    <source>
        <dbReference type="ARBA" id="ARBA00022833"/>
    </source>
</evidence>
<dbReference type="GO" id="GO:0001228">
    <property type="term" value="F:DNA-binding transcription activator activity, RNA polymerase II-specific"/>
    <property type="evidence" value="ECO:0007669"/>
    <property type="project" value="TreeGrafter"/>
</dbReference>
<organism evidence="8 9">
    <name type="scientific">Purpureocillium lilacinum</name>
    <name type="common">Paecilomyces lilacinus</name>
    <dbReference type="NCBI Taxonomy" id="33203"/>
    <lineage>
        <taxon>Eukaryota</taxon>
        <taxon>Fungi</taxon>
        <taxon>Dikarya</taxon>
        <taxon>Ascomycota</taxon>
        <taxon>Pezizomycotina</taxon>
        <taxon>Sordariomycetes</taxon>
        <taxon>Hypocreomycetidae</taxon>
        <taxon>Hypocreales</taxon>
        <taxon>Ophiocordycipitaceae</taxon>
        <taxon>Purpureocillium</taxon>
    </lineage>
</organism>
<evidence type="ECO:0000256" key="3">
    <source>
        <dbReference type="ARBA" id="ARBA00023015"/>
    </source>
</evidence>
<evidence type="ECO:0000256" key="1">
    <source>
        <dbReference type="ARBA" id="ARBA00022723"/>
    </source>
</evidence>
<reference evidence="8 9" key="1">
    <citation type="journal article" date="2016" name="Front. Microbiol.">
        <title>Genome and transcriptome sequences reveal the specific parasitism of the nematophagous Purpureocillium lilacinum 36-1.</title>
        <authorList>
            <person name="Xie J."/>
            <person name="Li S."/>
            <person name="Mo C."/>
            <person name="Xiao X."/>
            <person name="Peng D."/>
            <person name="Wang G."/>
            <person name="Xiao Y."/>
        </authorList>
    </citation>
    <scope>NUCLEOTIDE SEQUENCE [LARGE SCALE GENOMIC DNA]</scope>
    <source>
        <strain evidence="8 9">36-1</strain>
    </source>
</reference>
<name>A0A2U3DPT3_PURLI</name>
<keyword evidence="4" id="KW-0238">DNA-binding</keyword>
<dbReference type="Proteomes" id="UP000245956">
    <property type="component" value="Unassembled WGS sequence"/>
</dbReference>
<dbReference type="SUPFAM" id="SSF57701">
    <property type="entry name" value="Zn2/Cys6 DNA-binding domain"/>
    <property type="match status" value="1"/>
</dbReference>
<dbReference type="InterPro" id="IPR001138">
    <property type="entry name" value="Zn2Cys6_DnaBD"/>
</dbReference>
<dbReference type="PANTHER" id="PTHR31944:SF131">
    <property type="entry name" value="HEME-RESPONSIVE ZINC FINGER TRANSCRIPTION FACTOR HAP1"/>
    <property type="match status" value="1"/>
</dbReference>
<sequence>MSTPQTSEKHAANCKRSTGAARIRCHGNIVQPYLASTIALIGKVLRQDAMGEVLQHVQDALLRFLIELTTFLVSSLRQSLPDFISRLLGLKSSRQCFDLGSIFIIAHHVIFGGYVLQSLKPTGTFRRREPRESIFCIGTQIIVPENMRNCKSSRVILEVADLKVERVPAVARTISLVPYPCVVISRAIRMTTLVIPSTFRRNILHPSHVPFHHWKTTNPCPPRLNFQVPAGAMSVNTASASQQRYARVLACAHCQQRKVKCDRQEPCSNCVKVCRSRFGTNTQHETKTAAENTSKAINDIRDELKTANRMTQQTITAIQDSANVALATGATAKEAMEGGKATYKMVKDMKPSATPGQGNVAHIYASIVARGGLARSMHNPVNHRPSFVQAQREIIVNIRDPVTIINIRAMSPRSLGAHVDRAIEQSNNEHINKIRVTSSNQLKSDSIE</sequence>
<keyword evidence="6" id="KW-0539">Nucleus</keyword>
<dbReference type="Pfam" id="PF00172">
    <property type="entry name" value="Zn_clus"/>
    <property type="match status" value="1"/>
</dbReference>
<protein>
    <recommendedName>
        <fullName evidence="7">Zn(2)-C6 fungal-type domain-containing protein</fullName>
    </recommendedName>
</protein>
<feature type="domain" description="Zn(2)-C6 fungal-type" evidence="7">
    <location>
        <begin position="250"/>
        <end position="272"/>
    </location>
</feature>
<dbReference type="PROSITE" id="PS50048">
    <property type="entry name" value="ZN2_CY6_FUNGAL_2"/>
    <property type="match status" value="1"/>
</dbReference>
<dbReference type="EMBL" id="LCWV01000076">
    <property type="protein sequence ID" value="PWI64262.1"/>
    <property type="molecule type" value="Genomic_DNA"/>
</dbReference>
<keyword evidence="2" id="KW-0862">Zinc</keyword>
<comment type="caution">
    <text evidence="8">The sequence shown here is derived from an EMBL/GenBank/DDBJ whole genome shotgun (WGS) entry which is preliminary data.</text>
</comment>
<dbReference type="AlphaFoldDB" id="A0A2U3DPT3"/>
<dbReference type="GO" id="GO:0005634">
    <property type="term" value="C:nucleus"/>
    <property type="evidence" value="ECO:0007669"/>
    <property type="project" value="TreeGrafter"/>
</dbReference>
<evidence type="ECO:0000256" key="5">
    <source>
        <dbReference type="ARBA" id="ARBA00023163"/>
    </source>
</evidence>
<keyword evidence="5" id="KW-0804">Transcription</keyword>
<dbReference type="PANTHER" id="PTHR31944">
    <property type="entry name" value="HEME-RESPONSIVE ZINC FINGER TRANSCRIPTION FACTOR HAP1"/>
    <property type="match status" value="1"/>
</dbReference>
<proteinExistence type="predicted"/>
<evidence type="ECO:0000256" key="6">
    <source>
        <dbReference type="ARBA" id="ARBA00023242"/>
    </source>
</evidence>
<dbReference type="Gene3D" id="4.10.240.10">
    <property type="entry name" value="Zn(2)-C6 fungal-type DNA-binding domain"/>
    <property type="match status" value="1"/>
</dbReference>
<dbReference type="CDD" id="cd00067">
    <property type="entry name" value="GAL4"/>
    <property type="match status" value="1"/>
</dbReference>
<keyword evidence="3" id="KW-0805">Transcription regulation</keyword>
<accession>A0A2U3DPT3</accession>
<dbReference type="InterPro" id="IPR036864">
    <property type="entry name" value="Zn2-C6_fun-type_DNA-bd_sf"/>
</dbReference>
<evidence type="ECO:0000313" key="8">
    <source>
        <dbReference type="EMBL" id="PWI64262.1"/>
    </source>
</evidence>